<evidence type="ECO:0000313" key="1">
    <source>
        <dbReference type="EMBL" id="RJF69599.1"/>
    </source>
</evidence>
<proteinExistence type="predicted"/>
<accession>A0A418V1B5</accession>
<dbReference type="EMBL" id="QYYD01000022">
    <property type="protein sequence ID" value="RJF69599.1"/>
    <property type="molecule type" value="Genomic_DNA"/>
</dbReference>
<dbReference type="AlphaFoldDB" id="A0A418V1B5"/>
<dbReference type="Proteomes" id="UP000285523">
    <property type="component" value="Unassembled WGS sequence"/>
</dbReference>
<name>A0A418V1B5_RHOPL</name>
<comment type="caution">
    <text evidence="1">The sequence shown here is derived from an EMBL/GenBank/DDBJ whole genome shotgun (WGS) entry which is preliminary data.</text>
</comment>
<evidence type="ECO:0000313" key="2">
    <source>
        <dbReference type="Proteomes" id="UP000285523"/>
    </source>
</evidence>
<sequence length="97" mass="10059">MRFEATTGDHGTADLLARVIALDAVLQHVLQPLLSALSEDVAASVLAAAKRGLELSCCATDPAFAEDVCCRASEHIVLLMGRLEASRAAGGANAVRN</sequence>
<gene>
    <name evidence="1" type="ORF">D4Q52_19785</name>
</gene>
<organism evidence="1 2">
    <name type="scientific">Rhodopseudomonas palustris</name>
    <dbReference type="NCBI Taxonomy" id="1076"/>
    <lineage>
        <taxon>Bacteria</taxon>
        <taxon>Pseudomonadati</taxon>
        <taxon>Pseudomonadota</taxon>
        <taxon>Alphaproteobacteria</taxon>
        <taxon>Hyphomicrobiales</taxon>
        <taxon>Nitrobacteraceae</taxon>
        <taxon>Rhodopseudomonas</taxon>
    </lineage>
</organism>
<reference evidence="1 2" key="1">
    <citation type="submission" date="2018-09" db="EMBL/GenBank/DDBJ databases">
        <title>Draft genome sequence of Rhodopseudomonas palustris 2.1.18.</title>
        <authorList>
            <person name="Robertson S.L."/>
            <person name="Meyer T.E."/>
            <person name="Kyndt J.A."/>
        </authorList>
    </citation>
    <scope>NUCLEOTIDE SEQUENCE [LARGE SCALE GENOMIC DNA]</scope>
    <source>
        <strain evidence="1 2">2.1.18</strain>
    </source>
</reference>
<protein>
    <submittedName>
        <fullName evidence="1">Uncharacterized protein</fullName>
    </submittedName>
</protein>